<name>A0ABQ8HLW9_9ROSI</name>
<dbReference type="Proteomes" id="UP000827721">
    <property type="component" value="Unassembled WGS sequence"/>
</dbReference>
<comment type="caution">
    <text evidence="1">The sequence shown here is derived from an EMBL/GenBank/DDBJ whole genome shotgun (WGS) entry which is preliminary data.</text>
</comment>
<organism evidence="1 2">
    <name type="scientific">Xanthoceras sorbifolium</name>
    <dbReference type="NCBI Taxonomy" id="99658"/>
    <lineage>
        <taxon>Eukaryota</taxon>
        <taxon>Viridiplantae</taxon>
        <taxon>Streptophyta</taxon>
        <taxon>Embryophyta</taxon>
        <taxon>Tracheophyta</taxon>
        <taxon>Spermatophyta</taxon>
        <taxon>Magnoliopsida</taxon>
        <taxon>eudicotyledons</taxon>
        <taxon>Gunneridae</taxon>
        <taxon>Pentapetalae</taxon>
        <taxon>rosids</taxon>
        <taxon>malvids</taxon>
        <taxon>Sapindales</taxon>
        <taxon>Sapindaceae</taxon>
        <taxon>Xanthoceroideae</taxon>
        <taxon>Xanthoceras</taxon>
    </lineage>
</organism>
<evidence type="ECO:0000313" key="2">
    <source>
        <dbReference type="Proteomes" id="UP000827721"/>
    </source>
</evidence>
<keyword evidence="2" id="KW-1185">Reference proteome</keyword>
<protein>
    <submittedName>
        <fullName evidence="1">Uncharacterized protein</fullName>
    </submittedName>
</protein>
<proteinExistence type="predicted"/>
<accession>A0ABQ8HLW9</accession>
<gene>
    <name evidence="1" type="ORF">JRO89_XS09G0191100</name>
</gene>
<sequence>MWAWEVWDFGIDDRVMPSLRSLEIHVKRDHGGEYLEDAGRFQVIPQGNAGKNVFIVKLKVISSLISHFQIHDLETLLLQALNQSVRIGDFESTIKPEAEADFSRRKIHYPEKSNIQHTLCPCCLVTSLCAAKKGALSYSRIIAGGAGQERLSDCICTVDQQDVKIAWYTGITFGHVNGIRADVTFHVLASTTLIEEEADESQLKRKL</sequence>
<dbReference type="EMBL" id="JAFEMO010000009">
    <property type="protein sequence ID" value="KAH7565345.1"/>
    <property type="molecule type" value="Genomic_DNA"/>
</dbReference>
<evidence type="ECO:0000313" key="1">
    <source>
        <dbReference type="EMBL" id="KAH7565345.1"/>
    </source>
</evidence>
<reference evidence="1 2" key="1">
    <citation type="submission" date="2021-02" db="EMBL/GenBank/DDBJ databases">
        <title>Plant Genome Project.</title>
        <authorList>
            <person name="Zhang R.-G."/>
        </authorList>
    </citation>
    <scope>NUCLEOTIDE SEQUENCE [LARGE SCALE GENOMIC DNA]</scope>
    <source>
        <tissue evidence="1">Leaves</tissue>
    </source>
</reference>